<gene>
    <name evidence="1" type="ORF">Q609_ECAC00045G0001</name>
</gene>
<proteinExistence type="predicted"/>
<reference evidence="1 2" key="1">
    <citation type="submission" date="2013-12" db="EMBL/GenBank/DDBJ databases">
        <title>A Varibaculum cambriense genome reconstructed from a premature infant gut community with otherwise low bacterial novelty that shifts toward anaerobic metabolism during the third week of life.</title>
        <authorList>
            <person name="Brown C.T."/>
            <person name="Sharon I."/>
            <person name="Thomas B.C."/>
            <person name="Castelle C.J."/>
            <person name="Morowitz M.J."/>
            <person name="Banfield J.F."/>
        </authorList>
    </citation>
    <scope>NUCLEOTIDE SEQUENCE [LARGE SCALE GENOMIC DNA]</scope>
    <source>
        <strain evidence="2">DORA_A_5_14_21</strain>
    </source>
</reference>
<protein>
    <submittedName>
        <fullName evidence="1">Uncharacterized protein</fullName>
    </submittedName>
</protein>
<feature type="non-terminal residue" evidence="1">
    <location>
        <position position="51"/>
    </location>
</feature>
<dbReference type="InterPro" id="IPR024487">
    <property type="entry name" value="CBP_BcsR"/>
</dbReference>
<organism evidence="1 2">
    <name type="scientific">Escherichia coli DORA_A_5_14_21</name>
    <dbReference type="NCBI Taxonomy" id="1403943"/>
    <lineage>
        <taxon>Bacteria</taxon>
        <taxon>Pseudomonadati</taxon>
        <taxon>Pseudomonadota</taxon>
        <taxon>Gammaproteobacteria</taxon>
        <taxon>Enterobacterales</taxon>
        <taxon>Enterobacteriaceae</taxon>
        <taxon>Escherichia</taxon>
    </lineage>
</organism>
<accession>W1XGT3</accession>
<dbReference type="NCBIfam" id="NF040717">
    <property type="entry name" value="BcsR_only"/>
    <property type="match status" value="1"/>
</dbReference>
<dbReference type="Pfam" id="PF10945">
    <property type="entry name" value="CBP_BcsR"/>
    <property type="match status" value="1"/>
</dbReference>
<comment type="caution">
    <text evidence="1">The sequence shown here is derived from an EMBL/GenBank/DDBJ whole genome shotgun (WGS) entry which is preliminary data.</text>
</comment>
<name>W1XGT3_ECOLX</name>
<dbReference type="Proteomes" id="UP000018853">
    <property type="component" value="Unassembled WGS sequence"/>
</dbReference>
<sequence>MNNNEPDTLPDPAIGYIFQNDILALKQAFSLPDIDYADISQREQLAAALKR</sequence>
<dbReference type="EMBL" id="AZLZ01000045">
    <property type="protein sequence ID" value="ETJ28685.1"/>
    <property type="molecule type" value="Genomic_DNA"/>
</dbReference>
<dbReference type="AlphaFoldDB" id="W1XGT3"/>
<evidence type="ECO:0000313" key="1">
    <source>
        <dbReference type="EMBL" id="ETJ28685.1"/>
    </source>
</evidence>
<evidence type="ECO:0000313" key="2">
    <source>
        <dbReference type="Proteomes" id="UP000018853"/>
    </source>
</evidence>